<evidence type="ECO:0000256" key="19">
    <source>
        <dbReference type="ARBA" id="ARBA00034078"/>
    </source>
</evidence>
<dbReference type="PRINTS" id="PR00411">
    <property type="entry name" value="PNDRDTASEI"/>
</dbReference>
<dbReference type="Proteomes" id="UP001197247">
    <property type="component" value="Unassembled WGS sequence"/>
</dbReference>
<comment type="pathway">
    <text evidence="5">Nitrogen metabolism; nitrate reduction (assimilation).</text>
</comment>
<dbReference type="InterPro" id="IPR036136">
    <property type="entry name" value="Nit/Sulf_reduc_fer-like_dom_sf"/>
</dbReference>
<evidence type="ECO:0000256" key="5">
    <source>
        <dbReference type="ARBA" id="ARBA00005096"/>
    </source>
</evidence>
<dbReference type="Gene3D" id="3.30.390.30">
    <property type="match status" value="1"/>
</dbReference>
<dbReference type="SUPFAM" id="SSF55124">
    <property type="entry name" value="Nitrite/Sulfite reductase N-terminal domain-like"/>
    <property type="match status" value="1"/>
</dbReference>
<organism evidence="28 29">
    <name type="scientific">Kineosporia corallincola</name>
    <dbReference type="NCBI Taxonomy" id="2835133"/>
    <lineage>
        <taxon>Bacteria</taxon>
        <taxon>Bacillati</taxon>
        <taxon>Actinomycetota</taxon>
        <taxon>Actinomycetes</taxon>
        <taxon>Kineosporiales</taxon>
        <taxon>Kineosporiaceae</taxon>
        <taxon>Kineosporia</taxon>
    </lineage>
</organism>
<dbReference type="Pfam" id="PF18267">
    <property type="entry name" value="Rubredoxin_C"/>
    <property type="match status" value="1"/>
</dbReference>
<feature type="domain" description="FAD/NAD(P)-binding" evidence="26">
    <location>
        <begin position="6"/>
        <end position="291"/>
    </location>
</feature>
<evidence type="ECO:0000259" key="27">
    <source>
        <dbReference type="Pfam" id="PF18267"/>
    </source>
</evidence>
<keyword evidence="13" id="KW-0883">Thioether bond</keyword>
<evidence type="ECO:0000256" key="14">
    <source>
        <dbReference type="ARBA" id="ARBA00022827"/>
    </source>
</evidence>
<evidence type="ECO:0000256" key="21">
    <source>
        <dbReference type="PIRNR" id="PIRNR037149"/>
    </source>
</evidence>
<dbReference type="InterPro" id="IPR006067">
    <property type="entry name" value="NO2/SO3_Rdtase_4Fe4S_dom"/>
</dbReference>
<dbReference type="SUPFAM" id="SSF51905">
    <property type="entry name" value="FAD/NAD(P)-binding domain"/>
    <property type="match status" value="2"/>
</dbReference>
<dbReference type="InterPro" id="IPR036188">
    <property type="entry name" value="FAD/NAD-bd_sf"/>
</dbReference>
<dbReference type="PRINTS" id="PR00397">
    <property type="entry name" value="SIROHAEM"/>
</dbReference>
<keyword evidence="17" id="KW-0411">Iron-sulfur</keyword>
<feature type="domain" description="Nitrite/sulphite reductase 4Fe-4S" evidence="23">
    <location>
        <begin position="634"/>
        <end position="770"/>
    </location>
</feature>
<comment type="cofactor">
    <cofactor evidence="19">
        <name>[2Fe-2S] cluster</name>
        <dbReference type="ChEBI" id="CHEBI:190135"/>
    </cofactor>
</comment>
<evidence type="ECO:0000256" key="20">
    <source>
        <dbReference type="ARBA" id="ARBA00049518"/>
    </source>
</evidence>
<evidence type="ECO:0000259" key="26">
    <source>
        <dbReference type="Pfam" id="PF07992"/>
    </source>
</evidence>
<dbReference type="PANTHER" id="PTHR43809">
    <property type="entry name" value="NITRITE REDUCTASE (NADH) LARGE SUBUNIT"/>
    <property type="match status" value="1"/>
</dbReference>
<gene>
    <name evidence="28" type="primary">nirB</name>
    <name evidence="28" type="ORF">KIH74_17085</name>
</gene>
<dbReference type="InterPro" id="IPR041575">
    <property type="entry name" value="Rubredoxin_C"/>
</dbReference>
<dbReference type="InterPro" id="IPR012744">
    <property type="entry name" value="Nitri_red_NirB"/>
</dbReference>
<comment type="caution">
    <text evidence="28">The sequence shown here is derived from an EMBL/GenBank/DDBJ whole genome shotgun (WGS) entry which is preliminary data.</text>
</comment>
<dbReference type="Gene3D" id="3.90.480.20">
    <property type="match status" value="1"/>
</dbReference>
<dbReference type="InterPro" id="IPR017121">
    <property type="entry name" value="Nitrite_Rdtase_lsu"/>
</dbReference>
<evidence type="ECO:0000256" key="12">
    <source>
        <dbReference type="ARBA" id="ARBA00022723"/>
    </source>
</evidence>
<dbReference type="InterPro" id="IPR016156">
    <property type="entry name" value="FAD/NAD-linked_Rdtase_dimer_sf"/>
</dbReference>
<dbReference type="PANTHER" id="PTHR43809:SF1">
    <property type="entry name" value="NITRITE REDUCTASE (NADH) LARGE SUBUNIT"/>
    <property type="match status" value="1"/>
</dbReference>
<dbReference type="Pfam" id="PF03460">
    <property type="entry name" value="NIR_SIR_ferr"/>
    <property type="match status" value="1"/>
</dbReference>
<evidence type="ECO:0000256" key="2">
    <source>
        <dbReference type="ARBA" id="ARBA00001966"/>
    </source>
</evidence>
<dbReference type="InterPro" id="IPR045854">
    <property type="entry name" value="NO2/SO3_Rdtase_4Fe4S_sf"/>
</dbReference>
<dbReference type="SUPFAM" id="SSF56014">
    <property type="entry name" value="Nitrite and sulphite reductase 4Fe-4S domain-like"/>
    <property type="match status" value="1"/>
</dbReference>
<evidence type="ECO:0000256" key="8">
    <source>
        <dbReference type="ARBA" id="ARBA00022485"/>
    </source>
</evidence>
<dbReference type="EC" id="1.8.7.1" evidence="7"/>
<keyword evidence="18 21" id="KW-0534">Nitrate assimilation</keyword>
<accession>A0ABS5THU2</accession>
<keyword evidence="9" id="KW-0349">Heme</keyword>
<evidence type="ECO:0000256" key="22">
    <source>
        <dbReference type="SAM" id="MobiDB-lite"/>
    </source>
</evidence>
<keyword evidence="14 21" id="KW-0274">FAD</keyword>
<evidence type="ECO:0000259" key="24">
    <source>
        <dbReference type="Pfam" id="PF03460"/>
    </source>
</evidence>
<sequence length="859" mass="93021">MNAKRRLVVVGNGMAAGRTIEEILERGGGEMFDITVFGDEPYGNYNRIALSHVLSGEEEESGIFLNDLAWYESNAITLRVPVRIDRIDRFAKLVYGDDGSATPYDVLVIATGSRSFVPPMNGVRRDDGSLLEGVVGFRTLDDTREIVRLAQAHERAVVIGGGLLGLEAARGLQSHGVRVEVLHAMGHLMNMQLDEQGGGILRRSIEAMGIGVRTGALASQVVGDDRVRGVLLKDGTEIPCDLVVLAAGIRANVEFAETSGFTVERAVVVDDRMCSADDPDVFAVGECAQHRGEVYGLVAPIWEQARVLADVLTGAAPDAAYHGSRITTKLKVAGVDVASMGITAPERDDDEFVVFSEPRRGVYKSVIIRDGRLVGATLVGDVNKVSFLIQAFDQGQELPEERVNLLFDLGTPAAEVGVAELSDDAQVCNCNGVSKGTLVKCVADGTKTVSGVMDRTRAGKGCGSCRSLVRQIVEWAAGDDVRNDPAEHYYVPGVPLAKPELMAAIRDLRLYSVSAVFEKLAPGGNHDAKSKMGLTSLLRTMWPDDFVDERDGRYINDRVHANIQRDGTFSVVPQMKGGVTSIEQLRTIADVAEKYRVPMIKLTGGQRIDLLGIPKEDLPKVWADLDMPSGYAYGKSFRTVKTCVGSDFCRFGLGDSTALGVAIETRFQGIESPGKVKMAVSGCPRNCAESLVKDIGVVAVDGGRWEIYVGGAAGAHIRKGDLLVTVDSPEEVLRISGRFLQYYRENAKWLERTYAFVPRIGLDHIRDVVVHDSEGIAADLDARMQETVEGYRDPWKEGREPAVPGQFRPSLPLISLPQVPVRDGSTALGGRAGRSTRHDPRRPLDVEPKTELTIEGAQG</sequence>
<comment type="similarity">
    <text evidence="6">Belongs to the nitrite and sulfite reductase 4Fe-4S domain family.</text>
</comment>
<evidence type="ECO:0000256" key="3">
    <source>
        <dbReference type="ARBA" id="ARBA00001974"/>
    </source>
</evidence>
<feature type="compositionally biased region" description="Basic and acidic residues" evidence="22">
    <location>
        <begin position="836"/>
        <end position="852"/>
    </location>
</feature>
<name>A0ABS5THU2_9ACTN</name>
<keyword evidence="10 21" id="KW-0285">Flavoprotein</keyword>
<keyword evidence="29" id="KW-1185">Reference proteome</keyword>
<reference evidence="28 29" key="1">
    <citation type="submission" date="2021-05" db="EMBL/GenBank/DDBJ databases">
        <title>Kineosporia and Streptomyces sp. nov. two new marine actinobacteria isolated from Coral.</title>
        <authorList>
            <person name="Buangrab K."/>
            <person name="Sutthacheep M."/>
            <person name="Yeemin T."/>
            <person name="Harunari E."/>
            <person name="Igarashi Y."/>
            <person name="Kanchanasin P."/>
            <person name="Tanasupawat S."/>
            <person name="Phongsopitanun W."/>
        </authorList>
    </citation>
    <scope>NUCLEOTIDE SEQUENCE [LARGE SCALE GENOMIC DNA]</scope>
    <source>
        <strain evidence="28 29">J2-2</strain>
    </source>
</reference>
<dbReference type="InterPro" id="IPR023753">
    <property type="entry name" value="FAD/NAD-binding_dom"/>
</dbReference>
<evidence type="ECO:0000256" key="13">
    <source>
        <dbReference type="ARBA" id="ARBA00022784"/>
    </source>
</evidence>
<dbReference type="InterPro" id="IPR041854">
    <property type="entry name" value="BFD-like_2Fe2S-bd_dom_sf"/>
</dbReference>
<evidence type="ECO:0000256" key="1">
    <source>
        <dbReference type="ARBA" id="ARBA00001929"/>
    </source>
</evidence>
<keyword evidence="12" id="KW-0479">Metal-binding</keyword>
<keyword evidence="15" id="KW-0560">Oxidoreductase</keyword>
<evidence type="ECO:0000256" key="15">
    <source>
        <dbReference type="ARBA" id="ARBA00023002"/>
    </source>
</evidence>
<dbReference type="NCBIfam" id="TIGR02374">
    <property type="entry name" value="nitri_red_nirB"/>
    <property type="match status" value="1"/>
</dbReference>
<keyword evidence="11" id="KW-0001">2Fe-2S</keyword>
<evidence type="ECO:0000256" key="6">
    <source>
        <dbReference type="ARBA" id="ARBA00010429"/>
    </source>
</evidence>
<dbReference type="PRINTS" id="PR00368">
    <property type="entry name" value="FADPNR"/>
</dbReference>
<evidence type="ECO:0000256" key="16">
    <source>
        <dbReference type="ARBA" id="ARBA00023004"/>
    </source>
</evidence>
<evidence type="ECO:0000256" key="7">
    <source>
        <dbReference type="ARBA" id="ARBA00012353"/>
    </source>
</evidence>
<dbReference type="InterPro" id="IPR007419">
    <property type="entry name" value="BFD-like_2Fe2S-bd_dom"/>
</dbReference>
<comment type="cofactor">
    <cofactor evidence="1">
        <name>siroheme</name>
        <dbReference type="ChEBI" id="CHEBI:60052"/>
    </cofactor>
</comment>
<keyword evidence="16" id="KW-0408">Iron</keyword>
<evidence type="ECO:0000313" key="28">
    <source>
        <dbReference type="EMBL" id="MBT0770661.1"/>
    </source>
</evidence>
<comment type="cofactor">
    <cofactor evidence="2">
        <name>[4Fe-4S] cluster</name>
        <dbReference type="ChEBI" id="CHEBI:49883"/>
    </cofactor>
</comment>
<evidence type="ECO:0000256" key="9">
    <source>
        <dbReference type="ARBA" id="ARBA00022617"/>
    </source>
</evidence>
<dbReference type="PIRSF" id="PIRSF037149">
    <property type="entry name" value="NirB"/>
    <property type="match status" value="1"/>
</dbReference>
<feature type="domain" description="NADH-rubredoxin oxidoreductase C-terminal" evidence="27">
    <location>
        <begin position="328"/>
        <end position="392"/>
    </location>
</feature>
<dbReference type="Pfam" id="PF04324">
    <property type="entry name" value="Fer2_BFD"/>
    <property type="match status" value="1"/>
</dbReference>
<evidence type="ECO:0000256" key="17">
    <source>
        <dbReference type="ARBA" id="ARBA00023014"/>
    </source>
</evidence>
<dbReference type="Gene3D" id="3.30.413.10">
    <property type="entry name" value="Sulfite Reductase Hemoprotein, domain 1"/>
    <property type="match status" value="1"/>
</dbReference>
<dbReference type="Pfam" id="PF07992">
    <property type="entry name" value="Pyr_redox_2"/>
    <property type="match status" value="1"/>
</dbReference>
<dbReference type="Gene3D" id="1.10.10.1100">
    <property type="entry name" value="BFD-like [2Fe-2S]-binding domain"/>
    <property type="match status" value="1"/>
</dbReference>
<evidence type="ECO:0000256" key="18">
    <source>
        <dbReference type="ARBA" id="ARBA00023063"/>
    </source>
</evidence>
<evidence type="ECO:0000256" key="10">
    <source>
        <dbReference type="ARBA" id="ARBA00022630"/>
    </source>
</evidence>
<evidence type="ECO:0000256" key="4">
    <source>
        <dbReference type="ARBA" id="ARBA00003247"/>
    </source>
</evidence>
<dbReference type="EMBL" id="JAHBAY010000006">
    <property type="protein sequence ID" value="MBT0770661.1"/>
    <property type="molecule type" value="Genomic_DNA"/>
</dbReference>
<comment type="catalytic activity">
    <reaction evidence="20">
        <text>hydrogen sulfide + 6 oxidized [2Fe-2S]-[ferredoxin] + 3 H2O = sulfite + 6 reduced [2Fe-2S]-[ferredoxin] + 7 H(+)</text>
        <dbReference type="Rhea" id="RHEA:23132"/>
        <dbReference type="Rhea" id="RHEA-COMP:10000"/>
        <dbReference type="Rhea" id="RHEA-COMP:10001"/>
        <dbReference type="ChEBI" id="CHEBI:15377"/>
        <dbReference type="ChEBI" id="CHEBI:15378"/>
        <dbReference type="ChEBI" id="CHEBI:17359"/>
        <dbReference type="ChEBI" id="CHEBI:29919"/>
        <dbReference type="ChEBI" id="CHEBI:33737"/>
        <dbReference type="ChEBI" id="CHEBI:33738"/>
        <dbReference type="EC" id="1.8.7.1"/>
    </reaction>
</comment>
<dbReference type="InterPro" id="IPR052034">
    <property type="entry name" value="NasD-like"/>
</dbReference>
<feature type="domain" description="Nitrite/Sulfite reductase ferredoxin-like" evidence="24">
    <location>
        <begin position="563"/>
        <end position="626"/>
    </location>
</feature>
<comment type="cofactor">
    <cofactor evidence="3 21">
        <name>FAD</name>
        <dbReference type="ChEBI" id="CHEBI:57692"/>
    </cofactor>
</comment>
<dbReference type="Gene3D" id="3.50.50.60">
    <property type="entry name" value="FAD/NAD(P)-binding domain"/>
    <property type="match status" value="2"/>
</dbReference>
<evidence type="ECO:0000256" key="11">
    <source>
        <dbReference type="ARBA" id="ARBA00022714"/>
    </source>
</evidence>
<feature type="domain" description="BFD-like [2Fe-2S]-binding" evidence="25">
    <location>
        <begin position="427"/>
        <end position="474"/>
    </location>
</feature>
<dbReference type="RefSeq" id="WP_214156944.1">
    <property type="nucleotide sequence ID" value="NZ_JAHBAY010000006.1"/>
</dbReference>
<protein>
    <recommendedName>
        <fullName evidence="7">assimilatory sulfite reductase (ferredoxin)</fullName>
        <ecNumber evidence="7">1.8.7.1</ecNumber>
    </recommendedName>
</protein>
<dbReference type="InterPro" id="IPR006066">
    <property type="entry name" value="NO2/SO3_Rdtase_FeS/sirohaem_BS"/>
</dbReference>
<dbReference type="PROSITE" id="PS00365">
    <property type="entry name" value="NIR_SIR"/>
    <property type="match status" value="1"/>
</dbReference>
<proteinExistence type="inferred from homology"/>
<comment type="function">
    <text evidence="4">Catalyzes the reduction of sulfite to sulfide, a step in the biosynthesis of sulfur-containing amino acids and cofactors.</text>
</comment>
<feature type="region of interest" description="Disordered" evidence="22">
    <location>
        <begin position="820"/>
        <end position="859"/>
    </location>
</feature>
<dbReference type="InterPro" id="IPR005117">
    <property type="entry name" value="NiRdtase/SiRdtase_haem-b_fer"/>
</dbReference>
<evidence type="ECO:0000313" key="29">
    <source>
        <dbReference type="Proteomes" id="UP001197247"/>
    </source>
</evidence>
<evidence type="ECO:0000259" key="23">
    <source>
        <dbReference type="Pfam" id="PF01077"/>
    </source>
</evidence>
<keyword evidence="8" id="KW-0004">4Fe-4S</keyword>
<evidence type="ECO:0000259" key="25">
    <source>
        <dbReference type="Pfam" id="PF04324"/>
    </source>
</evidence>
<dbReference type="Pfam" id="PF01077">
    <property type="entry name" value="NIR_SIR"/>
    <property type="match status" value="1"/>
</dbReference>